<dbReference type="AlphaFoldDB" id="A0A1G4BBG0"/>
<proteinExistence type="predicted"/>
<dbReference type="GeneID" id="34559245"/>
<organism evidence="2 3">
    <name type="scientific">Colletotrichum orchidophilum</name>
    <dbReference type="NCBI Taxonomy" id="1209926"/>
    <lineage>
        <taxon>Eukaryota</taxon>
        <taxon>Fungi</taxon>
        <taxon>Dikarya</taxon>
        <taxon>Ascomycota</taxon>
        <taxon>Pezizomycotina</taxon>
        <taxon>Sordariomycetes</taxon>
        <taxon>Hypocreomycetidae</taxon>
        <taxon>Glomerellales</taxon>
        <taxon>Glomerellaceae</taxon>
        <taxon>Colletotrichum</taxon>
    </lineage>
</organism>
<dbReference type="Proteomes" id="UP000176998">
    <property type="component" value="Unassembled WGS sequence"/>
</dbReference>
<comment type="caution">
    <text evidence="2">The sequence shown here is derived from an EMBL/GenBank/DDBJ whole genome shotgun (WGS) entry which is preliminary data.</text>
</comment>
<reference evidence="2 3" key="1">
    <citation type="submission" date="2016-09" db="EMBL/GenBank/DDBJ databases">
        <authorList>
            <person name="Capua I."/>
            <person name="De Benedictis P."/>
            <person name="Joannis T."/>
            <person name="Lombin L.H."/>
            <person name="Cattoli G."/>
        </authorList>
    </citation>
    <scope>NUCLEOTIDE SEQUENCE [LARGE SCALE GENOMIC DNA]</scope>
    <source>
        <strain evidence="2 3">IMI 309357</strain>
    </source>
</reference>
<evidence type="ECO:0000313" key="2">
    <source>
        <dbReference type="EMBL" id="OHE98642.1"/>
    </source>
</evidence>
<keyword evidence="3" id="KW-1185">Reference proteome</keyword>
<dbReference type="EMBL" id="MJBS01000044">
    <property type="protein sequence ID" value="OHE98642.1"/>
    <property type="molecule type" value="Genomic_DNA"/>
</dbReference>
<evidence type="ECO:0000256" key="1">
    <source>
        <dbReference type="SAM" id="MobiDB-lite"/>
    </source>
</evidence>
<name>A0A1G4BBG0_9PEZI</name>
<dbReference type="RefSeq" id="XP_022475791.1">
    <property type="nucleotide sequence ID" value="XM_022617735.1"/>
</dbReference>
<protein>
    <submittedName>
        <fullName evidence="2">Uncharacterized protein</fullName>
    </submittedName>
</protein>
<sequence length="73" mass="8345">MLLLLLLSKQAKAARPPAGRSGRRRRWGHVLSLRSPAPRRPSHDGVRLRSRAWSRTRSSRPSRHSEANANTWI</sequence>
<accession>A0A1G4BBG0</accession>
<feature type="region of interest" description="Disordered" evidence="1">
    <location>
        <begin position="34"/>
        <end position="73"/>
    </location>
</feature>
<feature type="compositionally biased region" description="Basic residues" evidence="1">
    <location>
        <begin position="48"/>
        <end position="62"/>
    </location>
</feature>
<gene>
    <name evidence="2" type="ORF">CORC01_06093</name>
</gene>
<evidence type="ECO:0000313" key="3">
    <source>
        <dbReference type="Proteomes" id="UP000176998"/>
    </source>
</evidence>